<keyword evidence="5" id="KW-0677">Repeat</keyword>
<sequence>MESQKIPSQGDDADMTVSHGSGKETYRLRSYQAEMVAESLKMNIIVVMDTGSGKTHIALARTAAELETCDPTNLVWFLSPTLALCEQQSNVFESLLPAFKVQDLANSKGIEHWSDQRTWDGILEHVRIAVSTPQILLDALYHGFVQMKRLALIIFDEAHHCTQNHPANKILQNFYIPLSRNKHASGQLPRILGLSASPVMKAKATGVDLQNIERNMNATAKTPKVTRSDLLRFVHRPELHRVDYQLMTSSLPPFLIALQNEYATYDIEKDPYVIDLLTKHHQGHNTEKQLKKVFHTHKTYCLDQLKTLLSKTVATYEELGASIAEWYLRRCISDFDRMWRMDHELSGLNQEKQHLATIFQRLPLAKDGWSPGDIINSLSPKVEALIDVLVEETHPELTGLIFVEQRVWVAALLEVLTIHPKIQGKLTSATFMGSSQSTKRKTYIANAPEPRNQRETLDSFRAGETNLILATSVLEEGIDVSSCHLVICFEQPKNLKSFIQRRGRARKQQSKYYIFVPHDPRSMKSVGKWVSMEEEMKKAYLDDKRHIEAATERELIEETSDRVYYIESTEALLNFDNASQHLHHFCSTVTSKEYVDTRPQFDVNEVAGSGISATVTLPLSVDAAVRSAKSLQYWQTERMAMKDACFQAYVNLHKAGLVNDNLLPDKEEADDEAESFQIPDNTPALVEVMCALNPWLEAINHVHRPVVLYRTLLEIRVPHKTPHYMQLLTPIELPKIPDLNLHWNETTQCSIAYTTLGCTSVSEEYISALCDNTQKILQTVFHSRMRTGLKDFLWLLAPSDSSGTPSSLDELVAWNRITDGAQLAPEKIQQGDVGVSEWGVLSLQNDGRRFLPHRILPSTQDTTESIVQGIRLPKRRDFLHPMVGQGQQNDAYSAVEDFVGAESLVVSNLPAKYTVFALFTPSIMHTTEIYMIADTLRTSLLKSIQLPPDQLPLILRALTASSTGEQSNYQRLEFLGDCILKYVASVHLMAEYLNAPESYLTGKKGKIVSNGFAARSAIAIGLDRFILTKRFTGAKWGPPYISDLLQKQEEKRTLSSKVLADVVESLIGASYVFGGFPTAFACIQSLLPSESWTPLAEANMKLHDAVPSGITITSLANLEQMVGYTFNKKILLLQALTHPDYHGPIESGTYERLEFLGDAVLDYTISTRLHAHNPPLSHDKMHGIRTAMANASFLAFRMFETHVPTPPTTSSSSSSSSPSRPLTLAHHLRFTSPLISAALSASYTSHASVRPAILYALTHSKKFPWHLLSLTDAPKFLSDVVESVIGAIYVDSGGDIDACETFVRRLGILEALERILDKGVDCLHPKERVGHLAGERDVRYVRVVGGDKKEEGKRDGDASGDAGGRYRVQVKIGGVDVGDVVEGVKRLNAETMAAWRAIGILEAAGDGGGGGGQSKRAREDDEEEEEVGDGGVEEWFDAEEDLGQDAMS</sequence>
<dbReference type="PROSITE" id="PS51194">
    <property type="entry name" value="HELICASE_CTER"/>
    <property type="match status" value="1"/>
</dbReference>
<evidence type="ECO:0000259" key="18">
    <source>
        <dbReference type="PROSITE" id="PS51192"/>
    </source>
</evidence>
<dbReference type="InterPro" id="IPR005034">
    <property type="entry name" value="Dicer_dimerisation"/>
</dbReference>
<dbReference type="GO" id="GO:0051607">
    <property type="term" value="P:defense response to virus"/>
    <property type="evidence" value="ECO:0007669"/>
    <property type="project" value="UniProtKB-KW"/>
</dbReference>
<keyword evidence="4" id="KW-0479">Metal-binding</keyword>
<dbReference type="Proteomes" id="UP001152607">
    <property type="component" value="Unassembled WGS sequence"/>
</dbReference>
<evidence type="ECO:0000313" key="21">
    <source>
        <dbReference type="EMBL" id="CAI6268621.1"/>
    </source>
</evidence>
<evidence type="ECO:0000256" key="9">
    <source>
        <dbReference type="ARBA" id="ARBA00022840"/>
    </source>
</evidence>
<name>A0A9W4U401_9PLEO</name>
<dbReference type="PROSITE" id="PS51327">
    <property type="entry name" value="DICER_DSRBF"/>
    <property type="match status" value="1"/>
</dbReference>
<evidence type="ECO:0000259" key="20">
    <source>
        <dbReference type="PROSITE" id="PS51327"/>
    </source>
</evidence>
<keyword evidence="8" id="KW-0347">Helicase</keyword>
<organism evidence="21 22">
    <name type="scientific">Periconia digitata</name>
    <dbReference type="NCBI Taxonomy" id="1303443"/>
    <lineage>
        <taxon>Eukaryota</taxon>
        <taxon>Fungi</taxon>
        <taxon>Dikarya</taxon>
        <taxon>Ascomycota</taxon>
        <taxon>Pezizomycotina</taxon>
        <taxon>Dothideomycetes</taxon>
        <taxon>Pleosporomycetidae</taxon>
        <taxon>Pleosporales</taxon>
        <taxon>Massarineae</taxon>
        <taxon>Periconiaceae</taxon>
        <taxon>Periconia</taxon>
    </lineage>
</organism>
<evidence type="ECO:0000259" key="17">
    <source>
        <dbReference type="PROSITE" id="PS50142"/>
    </source>
</evidence>
<dbReference type="GO" id="GO:0030422">
    <property type="term" value="P:siRNA processing"/>
    <property type="evidence" value="ECO:0007669"/>
    <property type="project" value="TreeGrafter"/>
</dbReference>
<dbReference type="FunFam" id="1.10.1520.10:FF:000032">
    <property type="entry name" value="Dicer-like protein 2"/>
    <property type="match status" value="1"/>
</dbReference>
<keyword evidence="11 15" id="KW-0694">RNA-binding</keyword>
<dbReference type="CDD" id="cd00593">
    <property type="entry name" value="RIBOc"/>
    <property type="match status" value="2"/>
</dbReference>
<dbReference type="InterPro" id="IPR014001">
    <property type="entry name" value="Helicase_ATP-bd"/>
</dbReference>
<feature type="region of interest" description="Disordered" evidence="16">
    <location>
        <begin position="1"/>
        <end position="20"/>
    </location>
</feature>
<dbReference type="PROSITE" id="PS50142">
    <property type="entry name" value="RNASE_3_2"/>
    <property type="match status" value="2"/>
</dbReference>
<dbReference type="GO" id="GO:0005737">
    <property type="term" value="C:cytoplasm"/>
    <property type="evidence" value="ECO:0007669"/>
    <property type="project" value="TreeGrafter"/>
</dbReference>
<dbReference type="GO" id="GO:0046872">
    <property type="term" value="F:metal ion binding"/>
    <property type="evidence" value="ECO:0007669"/>
    <property type="project" value="UniProtKB-KW"/>
</dbReference>
<keyword evidence="9" id="KW-0067">ATP-binding</keyword>
<gene>
    <name evidence="21" type="ORF">PDIGIT_LOCUS1635</name>
</gene>
<dbReference type="SMART" id="SM00535">
    <property type="entry name" value="RIBOc"/>
    <property type="match status" value="2"/>
</dbReference>
<feature type="domain" description="Helicase ATP-binding" evidence="18">
    <location>
        <begin position="35"/>
        <end position="216"/>
    </location>
</feature>
<dbReference type="SMART" id="SM00490">
    <property type="entry name" value="HELICc"/>
    <property type="match status" value="1"/>
</dbReference>
<keyword evidence="10" id="KW-0460">Magnesium</keyword>
<feature type="domain" description="Helicase C-terminal" evidence="19">
    <location>
        <begin position="381"/>
        <end position="574"/>
    </location>
</feature>
<feature type="region of interest" description="Disordered" evidence="16">
    <location>
        <begin position="1402"/>
        <end position="1448"/>
    </location>
</feature>
<dbReference type="Pfam" id="PF00636">
    <property type="entry name" value="Ribonuclease_3"/>
    <property type="match status" value="2"/>
</dbReference>
<dbReference type="Gene3D" id="3.40.50.300">
    <property type="entry name" value="P-loop containing nucleotide triphosphate hydrolases"/>
    <property type="match status" value="2"/>
</dbReference>
<dbReference type="GO" id="GO:0050688">
    <property type="term" value="P:regulation of defense response to virus"/>
    <property type="evidence" value="ECO:0007669"/>
    <property type="project" value="UniProtKB-KW"/>
</dbReference>
<dbReference type="InterPro" id="IPR027417">
    <property type="entry name" value="P-loop_NTPase"/>
</dbReference>
<evidence type="ECO:0000313" key="22">
    <source>
        <dbReference type="Proteomes" id="UP001152607"/>
    </source>
</evidence>
<evidence type="ECO:0000256" key="11">
    <source>
        <dbReference type="ARBA" id="ARBA00022884"/>
    </source>
</evidence>
<evidence type="ECO:0000256" key="10">
    <source>
        <dbReference type="ARBA" id="ARBA00022842"/>
    </source>
</evidence>
<dbReference type="InterPro" id="IPR038248">
    <property type="entry name" value="Dicer_dimer_sf"/>
</dbReference>
<dbReference type="Pfam" id="PF03368">
    <property type="entry name" value="Dicer_dimer"/>
    <property type="match status" value="1"/>
</dbReference>
<evidence type="ECO:0000256" key="8">
    <source>
        <dbReference type="ARBA" id="ARBA00022806"/>
    </source>
</evidence>
<dbReference type="GO" id="GO:0005524">
    <property type="term" value="F:ATP binding"/>
    <property type="evidence" value="ECO:0007669"/>
    <property type="project" value="UniProtKB-KW"/>
</dbReference>
<evidence type="ECO:0000256" key="13">
    <source>
        <dbReference type="ARBA" id="ARBA00023211"/>
    </source>
</evidence>
<evidence type="ECO:0000256" key="2">
    <source>
        <dbReference type="ARBA" id="ARBA00001946"/>
    </source>
</evidence>
<keyword evidence="7" id="KW-0378">Hydrolase</keyword>
<dbReference type="GO" id="GO:0003723">
    <property type="term" value="F:RNA binding"/>
    <property type="evidence" value="ECO:0007669"/>
    <property type="project" value="UniProtKB-UniRule"/>
</dbReference>
<evidence type="ECO:0000256" key="5">
    <source>
        <dbReference type="ARBA" id="ARBA00022737"/>
    </source>
</evidence>
<dbReference type="FunFam" id="3.40.50.300:FF:001669">
    <property type="entry name" value="Dicer-like protein 1"/>
    <property type="match status" value="1"/>
</dbReference>
<evidence type="ECO:0000256" key="14">
    <source>
        <dbReference type="ARBA" id="ARBA00025403"/>
    </source>
</evidence>
<accession>A0A9W4U401</accession>
<reference evidence="21" key="1">
    <citation type="submission" date="2023-01" db="EMBL/GenBank/DDBJ databases">
        <authorList>
            <person name="Van Ghelder C."/>
            <person name="Rancurel C."/>
        </authorList>
    </citation>
    <scope>NUCLEOTIDE SEQUENCE</scope>
    <source>
        <strain evidence="21">CNCM I-4278</strain>
    </source>
</reference>
<comment type="caution">
    <text evidence="21">The sequence shown here is derived from an EMBL/GenBank/DDBJ whole genome shotgun (WGS) entry which is preliminary data.</text>
</comment>
<dbReference type="GO" id="GO:0004525">
    <property type="term" value="F:ribonuclease III activity"/>
    <property type="evidence" value="ECO:0007669"/>
    <property type="project" value="InterPro"/>
</dbReference>
<keyword evidence="22" id="KW-1185">Reference proteome</keyword>
<dbReference type="PROSITE" id="PS00517">
    <property type="entry name" value="RNASE_3_1"/>
    <property type="match status" value="1"/>
</dbReference>
<dbReference type="CDD" id="cd18802">
    <property type="entry name" value="SF2_C_dicer"/>
    <property type="match status" value="1"/>
</dbReference>
<comment type="cofactor">
    <cofactor evidence="1">
        <name>Mn(2+)</name>
        <dbReference type="ChEBI" id="CHEBI:29035"/>
    </cofactor>
</comment>
<feature type="domain" description="Dicer dsRNA-binding fold" evidence="20">
    <location>
        <begin position="578"/>
        <end position="672"/>
    </location>
</feature>
<keyword evidence="3" id="KW-0930">Antiviral protein</keyword>
<evidence type="ECO:0000256" key="1">
    <source>
        <dbReference type="ARBA" id="ARBA00001936"/>
    </source>
</evidence>
<dbReference type="InterPro" id="IPR036389">
    <property type="entry name" value="RNase_III_sf"/>
</dbReference>
<evidence type="ECO:0000256" key="12">
    <source>
        <dbReference type="ARBA" id="ARBA00023118"/>
    </source>
</evidence>
<dbReference type="GO" id="GO:0005634">
    <property type="term" value="C:nucleus"/>
    <property type="evidence" value="ECO:0007669"/>
    <property type="project" value="TreeGrafter"/>
</dbReference>
<feature type="domain" description="RNase III" evidence="17">
    <location>
        <begin position="937"/>
        <end position="1075"/>
    </location>
</feature>
<evidence type="ECO:0000256" key="16">
    <source>
        <dbReference type="SAM" id="MobiDB-lite"/>
    </source>
</evidence>
<dbReference type="SUPFAM" id="SSF52540">
    <property type="entry name" value="P-loop containing nucleoside triphosphate hydrolases"/>
    <property type="match status" value="1"/>
</dbReference>
<comment type="similarity">
    <text evidence="15">Belongs to the helicase family. Dicer subfamily.</text>
</comment>
<dbReference type="InterPro" id="IPR001650">
    <property type="entry name" value="Helicase_C-like"/>
</dbReference>
<comment type="cofactor">
    <cofactor evidence="2">
        <name>Mg(2+)</name>
        <dbReference type="ChEBI" id="CHEBI:18420"/>
    </cofactor>
</comment>
<evidence type="ECO:0000256" key="6">
    <source>
        <dbReference type="ARBA" id="ARBA00022741"/>
    </source>
</evidence>
<dbReference type="InterPro" id="IPR011545">
    <property type="entry name" value="DEAD/DEAH_box_helicase_dom"/>
</dbReference>
<keyword evidence="13" id="KW-0464">Manganese</keyword>
<dbReference type="PROSITE" id="PS51192">
    <property type="entry name" value="HELICASE_ATP_BIND_1"/>
    <property type="match status" value="1"/>
</dbReference>
<comment type="function">
    <text evidence="14">Dicer-like endonuclease involved in cleaving double-stranded RNA in the RNA interference (RNAi) pathway. Produces 21 to 25 bp dsRNAs (siRNAs) which target the selective destruction of homologous RNAs leading to sequence-specific suppression of gene expression, called post-transcriptional gene silencing (PTGS). Part of a broad host defense response against viral infection and transposons.</text>
</comment>
<dbReference type="OrthoDB" id="416741at2759"/>
<evidence type="ECO:0000256" key="3">
    <source>
        <dbReference type="ARBA" id="ARBA00022721"/>
    </source>
</evidence>
<dbReference type="Gene3D" id="1.10.1520.10">
    <property type="entry name" value="Ribonuclease III domain"/>
    <property type="match status" value="2"/>
</dbReference>
<dbReference type="InterPro" id="IPR000999">
    <property type="entry name" value="RNase_III_dom"/>
</dbReference>
<feature type="domain" description="RNase III" evidence="17">
    <location>
        <begin position="1115"/>
        <end position="1293"/>
    </location>
</feature>
<dbReference type="PANTHER" id="PTHR14950">
    <property type="entry name" value="DICER-RELATED"/>
    <property type="match status" value="1"/>
</dbReference>
<dbReference type="SUPFAM" id="SSF69065">
    <property type="entry name" value="RNase III domain-like"/>
    <property type="match status" value="2"/>
</dbReference>
<protein>
    <recommendedName>
        <fullName evidence="23">P-loop containing nucleoside triphosphate hydrolase protein</fullName>
    </recommendedName>
</protein>
<feature type="compositionally biased region" description="Acidic residues" evidence="16">
    <location>
        <begin position="1420"/>
        <end position="1448"/>
    </location>
</feature>
<evidence type="ECO:0008006" key="23">
    <source>
        <dbReference type="Google" id="ProtNLM"/>
    </source>
</evidence>
<dbReference type="GO" id="GO:0004386">
    <property type="term" value="F:helicase activity"/>
    <property type="evidence" value="ECO:0007669"/>
    <property type="project" value="UniProtKB-KW"/>
</dbReference>
<evidence type="ECO:0000256" key="15">
    <source>
        <dbReference type="PROSITE-ProRule" id="PRU00657"/>
    </source>
</evidence>
<keyword evidence="6" id="KW-0547">Nucleotide-binding</keyword>
<evidence type="ECO:0000256" key="7">
    <source>
        <dbReference type="ARBA" id="ARBA00022801"/>
    </source>
</evidence>
<keyword evidence="12" id="KW-0051">Antiviral defense</keyword>
<evidence type="ECO:0000256" key="4">
    <source>
        <dbReference type="ARBA" id="ARBA00022723"/>
    </source>
</evidence>
<dbReference type="Gene3D" id="3.30.160.380">
    <property type="entry name" value="Dicer dimerisation domain"/>
    <property type="match status" value="1"/>
</dbReference>
<evidence type="ECO:0000259" key="19">
    <source>
        <dbReference type="PROSITE" id="PS51194"/>
    </source>
</evidence>
<dbReference type="PANTHER" id="PTHR14950:SF37">
    <property type="entry name" value="ENDORIBONUCLEASE DICER"/>
    <property type="match status" value="1"/>
</dbReference>
<dbReference type="Pfam" id="PF00270">
    <property type="entry name" value="DEAD"/>
    <property type="match status" value="1"/>
</dbReference>
<proteinExistence type="inferred from homology"/>
<dbReference type="CDD" id="cd18034">
    <property type="entry name" value="DEXHc_dicer"/>
    <property type="match status" value="1"/>
</dbReference>
<dbReference type="EMBL" id="CAOQHR010000001">
    <property type="protein sequence ID" value="CAI6268621.1"/>
    <property type="molecule type" value="Genomic_DNA"/>
</dbReference>
<dbReference type="Pfam" id="PF00271">
    <property type="entry name" value="Helicase_C"/>
    <property type="match status" value="1"/>
</dbReference>
<dbReference type="SMART" id="SM00487">
    <property type="entry name" value="DEXDc"/>
    <property type="match status" value="1"/>
</dbReference>